<evidence type="ECO:0000256" key="1">
    <source>
        <dbReference type="SAM" id="MobiDB-lite"/>
    </source>
</evidence>
<evidence type="ECO:0000313" key="4">
    <source>
        <dbReference type="Proteomes" id="UP000297295"/>
    </source>
</evidence>
<dbReference type="Proteomes" id="UP000297295">
    <property type="component" value="Unassembled WGS sequence"/>
</dbReference>
<accession>A0A4E0PUB7</accession>
<feature type="region of interest" description="Disordered" evidence="1">
    <location>
        <begin position="251"/>
        <end position="271"/>
    </location>
</feature>
<dbReference type="EMBL" id="PGGK01000008">
    <property type="protein sequence ID" value="TGC08688.1"/>
    <property type="molecule type" value="Genomic_DNA"/>
</dbReference>
<feature type="transmembrane region" description="Helical" evidence="2">
    <location>
        <begin position="107"/>
        <end position="127"/>
    </location>
</feature>
<keyword evidence="4" id="KW-1185">Reference proteome</keyword>
<dbReference type="RefSeq" id="WP_135389873.1">
    <property type="nucleotide sequence ID" value="NZ_PGGK01000008.1"/>
</dbReference>
<feature type="transmembrane region" description="Helical" evidence="2">
    <location>
        <begin position="39"/>
        <end position="56"/>
    </location>
</feature>
<keyword evidence="2" id="KW-0812">Transmembrane</keyword>
<keyword evidence="2" id="KW-1133">Transmembrane helix</keyword>
<comment type="caution">
    <text evidence="3">The sequence shown here is derived from an EMBL/GenBank/DDBJ whole genome shotgun (WGS) entry which is preliminary data.</text>
</comment>
<feature type="transmembrane region" description="Helical" evidence="2">
    <location>
        <begin position="211"/>
        <end position="229"/>
    </location>
</feature>
<feature type="transmembrane region" description="Helical" evidence="2">
    <location>
        <begin position="76"/>
        <end position="100"/>
    </location>
</feature>
<sequence>MSAGLLLNATICFAITISSFAFAWVLARSYPEHNDKSKPALWSLIALWSLVGLTYLPTTIRMIAAYMGDQRLDLMLYYVTAIPFSFVTVPLVFFILYVIIGDQKISGYISFLFVLFGATYLAFFYSSGVLGPVITPLSSLFTINSDIAINIYLIGLFVIPTAMIIGLLTLILLQRMPKRLRYRTALPLVAISFVFDFMLTDMITLDDAMQLAARIFVLIGTVQAFLAYFPPMTLQEKLGIKRYEYNLYEKEEDEEDTDLDNEDEEEADIIV</sequence>
<evidence type="ECO:0000313" key="3">
    <source>
        <dbReference type="EMBL" id="TGC08688.1"/>
    </source>
</evidence>
<gene>
    <name evidence="3" type="ORF">CUN85_08405</name>
</gene>
<evidence type="ECO:0000256" key="2">
    <source>
        <dbReference type="SAM" id="Phobius"/>
    </source>
</evidence>
<protein>
    <submittedName>
        <fullName evidence="3">Uncharacterized protein</fullName>
    </submittedName>
</protein>
<reference evidence="3 4" key="1">
    <citation type="submission" date="2017-11" db="EMBL/GenBank/DDBJ databases">
        <title>Isolation and Characterization of Methanogenic Archaea from Saline Meromictic Lake at Siberia.</title>
        <authorList>
            <person name="Shen Y."/>
            <person name="Huang H.-H."/>
            <person name="Lai M.-C."/>
            <person name="Chen S.-C."/>
        </authorList>
    </citation>
    <scope>NUCLEOTIDE SEQUENCE [LARGE SCALE GENOMIC DNA]</scope>
    <source>
        <strain evidence="3 4">SY-01</strain>
    </source>
</reference>
<keyword evidence="2" id="KW-0472">Membrane</keyword>
<name>A0A4E0PUB7_9EURY</name>
<feature type="transmembrane region" description="Helical" evidence="2">
    <location>
        <begin position="147"/>
        <end position="173"/>
    </location>
</feature>
<proteinExistence type="predicted"/>
<organism evidence="3 4">
    <name type="scientific">Methanolobus halotolerans</name>
    <dbReference type="NCBI Taxonomy" id="2052935"/>
    <lineage>
        <taxon>Archaea</taxon>
        <taxon>Methanobacteriati</taxon>
        <taxon>Methanobacteriota</taxon>
        <taxon>Stenosarchaea group</taxon>
        <taxon>Methanomicrobia</taxon>
        <taxon>Methanosarcinales</taxon>
        <taxon>Methanosarcinaceae</taxon>
        <taxon>Methanolobus</taxon>
    </lineage>
</organism>
<feature type="transmembrane region" description="Helical" evidence="2">
    <location>
        <begin position="6"/>
        <end position="27"/>
    </location>
</feature>
<feature type="transmembrane region" description="Helical" evidence="2">
    <location>
        <begin position="185"/>
        <end position="205"/>
    </location>
</feature>
<dbReference type="AlphaFoldDB" id="A0A4E0PUB7"/>
<dbReference type="OrthoDB" id="121687at2157"/>